<evidence type="ECO:0000256" key="1">
    <source>
        <dbReference type="ARBA" id="ARBA00010617"/>
    </source>
</evidence>
<sequence length="455" mass="51659">MMGKHAGHYLRRLSETYGPIFSIYVGRQLVVVLNDLHSVRDAFLKQGNLTSLRPTTYLLHLCFASNKGVYHGIMVTNGKLWREQRKFAQSKLREFGMGKVSIEKKIQEEASACIAHLRDTDGKTFDPRTLLTASIVNVIASVIFGKRYELEDPAFVQLISNVDVVALEMRPNSVLHFFDWLRHLPPMRQGVSRLKTALRIISAEMRRNIIIHKQRHQVAPLSTPADFIDAYLDRAAQDRDRGYADSTFTEFQLLKTLQDLLAAGSHTVITTLRWGLLFMLKYPRVMHKVQAEIDDVIGRGRLPCMADEDKMPYTEATIAEVQRVGDVIPITPHEVLHDMEQGGYSIPAGTMLIANLTAILNDPKYFPEPEKFSPERHLDENGHFVRHEASIPYCIGTRVCMGESLARMELFVFFTSILQNFAIELPDGVTEPCIDGDFGFVHMAKPYELRCVARD</sequence>
<dbReference type="RefSeq" id="XP_014670262.1">
    <property type="nucleotide sequence ID" value="XM_014814776.1"/>
</dbReference>
<dbReference type="Proteomes" id="UP000695022">
    <property type="component" value="Unplaced"/>
</dbReference>
<evidence type="ECO:0000256" key="2">
    <source>
        <dbReference type="ARBA" id="ARBA00022723"/>
    </source>
</evidence>
<dbReference type="GeneID" id="106811220"/>
<dbReference type="PANTHER" id="PTHR24300:SF403">
    <property type="entry name" value="CYTOCHROME P450 306A1"/>
    <property type="match status" value="1"/>
</dbReference>
<gene>
    <name evidence="6" type="primary">LOC106811220</name>
</gene>
<keyword evidence="2" id="KW-0479">Metal-binding</keyword>
<dbReference type="Pfam" id="PF00067">
    <property type="entry name" value="p450"/>
    <property type="match status" value="1"/>
</dbReference>
<dbReference type="PRINTS" id="PR00385">
    <property type="entry name" value="P450"/>
</dbReference>
<dbReference type="PANTHER" id="PTHR24300">
    <property type="entry name" value="CYTOCHROME P450 508A4-RELATED"/>
    <property type="match status" value="1"/>
</dbReference>
<dbReference type="Gene3D" id="1.10.630.10">
    <property type="entry name" value="Cytochrome P450"/>
    <property type="match status" value="1"/>
</dbReference>
<dbReference type="InterPro" id="IPR050182">
    <property type="entry name" value="Cytochrome_P450_fam2"/>
</dbReference>
<evidence type="ECO:0000313" key="5">
    <source>
        <dbReference type="Proteomes" id="UP000695022"/>
    </source>
</evidence>
<dbReference type="InterPro" id="IPR036396">
    <property type="entry name" value="Cyt_P450_sf"/>
</dbReference>
<comment type="similarity">
    <text evidence="1">Belongs to the cytochrome P450 family.</text>
</comment>
<accession>A0ABM1EDJ1</accession>
<keyword evidence="5" id="KW-1185">Reference proteome</keyword>
<keyword evidence="3" id="KW-0408">Iron</keyword>
<dbReference type="PRINTS" id="PR00463">
    <property type="entry name" value="EP450I"/>
</dbReference>
<evidence type="ECO:0000313" key="6">
    <source>
        <dbReference type="RefSeq" id="XP_014670262.1"/>
    </source>
</evidence>
<dbReference type="SUPFAM" id="SSF48264">
    <property type="entry name" value="Cytochrome P450"/>
    <property type="match status" value="1"/>
</dbReference>
<protein>
    <submittedName>
        <fullName evidence="6">Cytochrome P450 2C15-like</fullName>
    </submittedName>
</protein>
<keyword evidence="4" id="KW-0503">Monooxygenase</keyword>
<evidence type="ECO:0000256" key="4">
    <source>
        <dbReference type="ARBA" id="ARBA00023033"/>
    </source>
</evidence>
<organism evidence="5 6">
    <name type="scientific">Priapulus caudatus</name>
    <name type="common">Priapulid worm</name>
    <dbReference type="NCBI Taxonomy" id="37621"/>
    <lineage>
        <taxon>Eukaryota</taxon>
        <taxon>Metazoa</taxon>
        <taxon>Ecdysozoa</taxon>
        <taxon>Scalidophora</taxon>
        <taxon>Priapulida</taxon>
        <taxon>Priapulimorpha</taxon>
        <taxon>Priapulimorphida</taxon>
        <taxon>Priapulidae</taxon>
        <taxon>Priapulus</taxon>
    </lineage>
</organism>
<evidence type="ECO:0000256" key="3">
    <source>
        <dbReference type="ARBA" id="ARBA00023004"/>
    </source>
</evidence>
<dbReference type="InterPro" id="IPR002401">
    <property type="entry name" value="Cyt_P450_E_grp-I"/>
</dbReference>
<reference evidence="6" key="1">
    <citation type="submission" date="2025-08" db="UniProtKB">
        <authorList>
            <consortium name="RefSeq"/>
        </authorList>
    </citation>
    <scope>IDENTIFICATION</scope>
</reference>
<proteinExistence type="inferred from homology"/>
<dbReference type="InterPro" id="IPR001128">
    <property type="entry name" value="Cyt_P450"/>
</dbReference>
<name>A0ABM1EDJ1_PRICU</name>
<keyword evidence="4" id="KW-0560">Oxidoreductase</keyword>